<organism evidence="7 8">
    <name type="scientific">Oribacterium parvum ACB1</name>
    <dbReference type="NCBI Taxonomy" id="796943"/>
    <lineage>
        <taxon>Bacteria</taxon>
        <taxon>Bacillati</taxon>
        <taxon>Bacillota</taxon>
        <taxon>Clostridia</taxon>
        <taxon>Lachnospirales</taxon>
        <taxon>Lachnospiraceae</taxon>
        <taxon>Oribacterium</taxon>
    </lineage>
</organism>
<dbReference type="SMART" id="SM00283">
    <property type="entry name" value="MA"/>
    <property type="match status" value="1"/>
</dbReference>
<dbReference type="Pfam" id="PF00672">
    <property type="entry name" value="HAMP"/>
    <property type="match status" value="1"/>
</dbReference>
<keyword evidence="4" id="KW-1133">Transmembrane helix</keyword>
<evidence type="ECO:0008006" key="9">
    <source>
        <dbReference type="Google" id="ProtNLM"/>
    </source>
</evidence>
<evidence type="ECO:0000256" key="2">
    <source>
        <dbReference type="ARBA" id="ARBA00029447"/>
    </source>
</evidence>
<feature type="domain" description="Methyl-accepting transducer" evidence="5">
    <location>
        <begin position="487"/>
        <end position="716"/>
    </location>
</feature>
<dbReference type="InterPro" id="IPR051310">
    <property type="entry name" value="MCP_chemotaxis"/>
</dbReference>
<comment type="caution">
    <text evidence="7">The sequence shown here is derived from an EMBL/GenBank/DDBJ whole genome shotgun (WGS) entry which is preliminary data.</text>
</comment>
<dbReference type="AlphaFoldDB" id="G9WP39"/>
<evidence type="ECO:0000313" key="7">
    <source>
        <dbReference type="EMBL" id="EHL10122.1"/>
    </source>
</evidence>
<dbReference type="CDD" id="cd11386">
    <property type="entry name" value="MCP_signal"/>
    <property type="match status" value="1"/>
</dbReference>
<reference evidence="7" key="1">
    <citation type="submission" date="2011-08" db="EMBL/GenBank/DDBJ databases">
        <authorList>
            <consortium name="The Broad Institute Genome Sequencing Platform"/>
            <person name="Earl A."/>
            <person name="Ward D."/>
            <person name="Feldgarden M."/>
            <person name="Gevers D."/>
            <person name="Sizova M."/>
            <person name="Hazen A."/>
            <person name="Epstein S."/>
            <person name="Young S.K."/>
            <person name="Zeng Q."/>
            <person name="Gargeya S."/>
            <person name="Fitzgerald M."/>
            <person name="Haas B."/>
            <person name="Abouelleil A."/>
            <person name="Alvarado L."/>
            <person name="Arachchi H.M."/>
            <person name="Berlin A."/>
            <person name="Brown A."/>
            <person name="Chapman S.B."/>
            <person name="Chen Z."/>
            <person name="Dunbar C."/>
            <person name="Freedman E."/>
            <person name="Gearin G."/>
            <person name="Gellesch M."/>
            <person name="Goldberg J."/>
            <person name="Griggs A."/>
            <person name="Gujja S."/>
            <person name="Heiman D."/>
            <person name="Howarth C."/>
            <person name="Larson L."/>
            <person name="Lui A."/>
            <person name="MacDonald P.J.P."/>
            <person name="Montmayeur A."/>
            <person name="Murphy C."/>
            <person name="Neiman D."/>
            <person name="Pearson M."/>
            <person name="Priest M."/>
            <person name="Roberts A."/>
            <person name="Saif S."/>
            <person name="Shea T."/>
            <person name="Shenoy N."/>
            <person name="Sisk P."/>
            <person name="Stolte C."/>
            <person name="Sykes S."/>
            <person name="Wortman J."/>
            <person name="Nusbaum C."/>
            <person name="Birren B."/>
        </authorList>
    </citation>
    <scope>NUCLEOTIDE SEQUENCE</scope>
    <source>
        <strain evidence="7">ACB1</strain>
    </source>
</reference>
<sequence>MKKDSNARTTSLWKRMKLSSRMSLAIGLLSIFVLVGLSFAIISMGKVAVNSALQGNMNDKIRLGIADLDNLVTQAEITANTIREGIVSIYDHKDMAGGVPANPWTIQDENHNIIEPQNMAGTMFRSRVVDAVIPASRYNAETTLLDSIYSSMTTNESYVGIGVFLEPEAFYQGIENYAPYMSKADAKNRTIMVYPYSMYANKDYYLKAKETSELNLTNAYVDDSEEGGYVVSVVLPIFYKEEFKGVVIIDISLSVFEIIEQKDSRFATLFSSVIDSNGRFMYSMNKDRQGKLLSEILPEKSASALQSFMDKNTGFNTYIKNNEGDLVQFHAIPIEMEGVSWWVSVEVSQKEFTHAITKMIMLAVPISLLGILLLVGFSFFYIRSSLKPLKRIAKVGDYVAEGDFSHEIHYSYQDEIGQIAESMARVVERTRSIIKDLLGKLGEIAKGNFSFEFWNTDLYKGEYAPLLSGLYDILDDLNVTMREIHSSSQQVNASAEQVSDSARSLSDGANKQAYSIENLSTTMNAISVKIEETAEMAQHASTLSGETGNAVENSNEKMNEMSKAMRDITEKSQEISKIIKTIDDIAFQTNILSLNAAIEAARAGVAGKGFAVVADEVGNLAQKSAKAAQNTAGLIEETIEAVDKGAKITAETAESLSVVSQKTEKINRIISSISSTSEDEAEGIKQLSNGLEQISTVVQNNTSTAEESAAASEELSGQSELLNRLLDKFQLKSEPYDRTKGK</sequence>
<dbReference type="GO" id="GO:0007165">
    <property type="term" value="P:signal transduction"/>
    <property type="evidence" value="ECO:0007669"/>
    <property type="project" value="UniProtKB-KW"/>
</dbReference>
<name>G9WP39_9FIRM</name>
<dbReference type="PATRIC" id="fig|796943.3.peg.1555"/>
<feature type="transmembrane region" description="Helical" evidence="4">
    <location>
        <begin position="359"/>
        <end position="382"/>
    </location>
</feature>
<evidence type="ECO:0000259" key="5">
    <source>
        <dbReference type="PROSITE" id="PS50111"/>
    </source>
</evidence>
<gene>
    <name evidence="7" type="ORF">HMPREF9625_01122</name>
</gene>
<keyword evidence="3" id="KW-0807">Transducer</keyword>
<proteinExistence type="inferred from homology"/>
<keyword evidence="1" id="KW-0145">Chemotaxis</keyword>
<keyword evidence="4" id="KW-0472">Membrane</keyword>
<dbReference type="GO" id="GO:0005886">
    <property type="term" value="C:plasma membrane"/>
    <property type="evidence" value="ECO:0007669"/>
    <property type="project" value="TreeGrafter"/>
</dbReference>
<evidence type="ECO:0000256" key="4">
    <source>
        <dbReference type="SAM" id="Phobius"/>
    </source>
</evidence>
<dbReference type="STRING" id="796943.HMPREF9625_01122"/>
<dbReference type="PANTHER" id="PTHR43531">
    <property type="entry name" value="PROTEIN ICFG"/>
    <property type="match status" value="1"/>
</dbReference>
<dbReference type="CDD" id="cd06225">
    <property type="entry name" value="HAMP"/>
    <property type="match status" value="1"/>
</dbReference>
<reference evidence="7" key="2">
    <citation type="submission" date="2013-03" db="EMBL/GenBank/DDBJ databases">
        <title>The Genome Sequence of Oribacterium sp. ACB1.</title>
        <authorList>
            <consortium name="The Broad Institute Genomics Platform"/>
            <consortium name="The Broad Institute Genome Sequencing Center for Infectious Disease"/>
            <person name="Earl A."/>
            <person name="Ward D."/>
            <person name="Feldgarden M."/>
            <person name="Gevers D."/>
            <person name="Sizova M."/>
            <person name="Hazen A."/>
            <person name="Epstein S."/>
            <person name="Walker B."/>
            <person name="Young S."/>
            <person name="Zeng Q."/>
            <person name="Gargeya S."/>
            <person name="Fitzgerald M."/>
            <person name="Haas B."/>
            <person name="Abouelleil A."/>
            <person name="Allen A.W."/>
            <person name="Alvarado L."/>
            <person name="Arachchi H.M."/>
            <person name="Berlin A.M."/>
            <person name="Chapman S.B."/>
            <person name="Gainer-Dewar J."/>
            <person name="Goldberg J."/>
            <person name="Griggs A."/>
            <person name="Gujja S."/>
            <person name="Hansen M."/>
            <person name="Howarth C."/>
            <person name="Imamovic A."/>
            <person name="Ireland A."/>
            <person name="Larimer J."/>
            <person name="McCowan C."/>
            <person name="Murphy C."/>
            <person name="Pearson M."/>
            <person name="Poon T.W."/>
            <person name="Priest M."/>
            <person name="Roberts A."/>
            <person name="Saif S."/>
            <person name="Shea T."/>
            <person name="Sisk P."/>
            <person name="Sykes S."/>
            <person name="Wortman J."/>
            <person name="Nusbaum C."/>
            <person name="Birren B."/>
        </authorList>
    </citation>
    <scope>NUCLEOTIDE SEQUENCE [LARGE SCALE GENOMIC DNA]</scope>
    <source>
        <strain evidence="7">ACB1</strain>
    </source>
</reference>
<comment type="similarity">
    <text evidence="2">Belongs to the methyl-accepting chemotaxis (MCP) protein family.</text>
</comment>
<feature type="domain" description="HAMP" evidence="6">
    <location>
        <begin position="383"/>
        <end position="435"/>
    </location>
</feature>
<dbReference type="HOGENOM" id="CLU_000445_107_12_9"/>
<dbReference type="Gene3D" id="6.10.340.10">
    <property type="match status" value="1"/>
</dbReference>
<dbReference type="Pfam" id="PF00015">
    <property type="entry name" value="MCPsignal"/>
    <property type="match status" value="1"/>
</dbReference>
<dbReference type="EMBL" id="AFZC02000001">
    <property type="protein sequence ID" value="EHL10122.1"/>
    <property type="molecule type" value="Genomic_DNA"/>
</dbReference>
<dbReference type="GO" id="GO:0004888">
    <property type="term" value="F:transmembrane signaling receptor activity"/>
    <property type="evidence" value="ECO:0007669"/>
    <property type="project" value="TreeGrafter"/>
</dbReference>
<dbReference type="InterPro" id="IPR003660">
    <property type="entry name" value="HAMP_dom"/>
</dbReference>
<evidence type="ECO:0000313" key="8">
    <source>
        <dbReference type="Proteomes" id="UP000018461"/>
    </source>
</evidence>
<evidence type="ECO:0000256" key="1">
    <source>
        <dbReference type="ARBA" id="ARBA00022500"/>
    </source>
</evidence>
<dbReference type="PANTHER" id="PTHR43531:SF11">
    <property type="entry name" value="METHYL-ACCEPTING CHEMOTAXIS PROTEIN 3"/>
    <property type="match status" value="1"/>
</dbReference>
<keyword evidence="8" id="KW-1185">Reference proteome</keyword>
<dbReference type="CDD" id="cd12913">
    <property type="entry name" value="PDC1_MCP_like"/>
    <property type="match status" value="1"/>
</dbReference>
<evidence type="ECO:0000259" key="6">
    <source>
        <dbReference type="PROSITE" id="PS50885"/>
    </source>
</evidence>
<protein>
    <recommendedName>
        <fullName evidence="9">Methyl-accepting chemotaxis protein</fullName>
    </recommendedName>
</protein>
<dbReference type="Proteomes" id="UP000018461">
    <property type="component" value="Unassembled WGS sequence"/>
</dbReference>
<dbReference type="InterPro" id="IPR004089">
    <property type="entry name" value="MCPsignal_dom"/>
</dbReference>
<evidence type="ECO:0000256" key="3">
    <source>
        <dbReference type="PROSITE-ProRule" id="PRU00284"/>
    </source>
</evidence>
<dbReference type="Pfam" id="PF22673">
    <property type="entry name" value="MCP-like_PDC_1"/>
    <property type="match status" value="1"/>
</dbReference>
<dbReference type="SUPFAM" id="SSF58104">
    <property type="entry name" value="Methyl-accepting chemotaxis protein (MCP) signaling domain"/>
    <property type="match status" value="1"/>
</dbReference>
<keyword evidence="4" id="KW-0812">Transmembrane</keyword>
<dbReference type="GO" id="GO:0006935">
    <property type="term" value="P:chemotaxis"/>
    <property type="evidence" value="ECO:0007669"/>
    <property type="project" value="UniProtKB-KW"/>
</dbReference>
<dbReference type="PROSITE" id="PS50885">
    <property type="entry name" value="HAMP"/>
    <property type="match status" value="1"/>
</dbReference>
<dbReference type="SMART" id="SM00304">
    <property type="entry name" value="HAMP"/>
    <property type="match status" value="1"/>
</dbReference>
<dbReference type="Gene3D" id="1.10.287.950">
    <property type="entry name" value="Methyl-accepting chemotaxis protein"/>
    <property type="match status" value="1"/>
</dbReference>
<dbReference type="PROSITE" id="PS50111">
    <property type="entry name" value="CHEMOTAXIS_TRANSDUC_2"/>
    <property type="match status" value="1"/>
</dbReference>
<accession>G9WP39</accession>
<dbReference type="Gene3D" id="3.30.450.20">
    <property type="entry name" value="PAS domain"/>
    <property type="match status" value="1"/>
</dbReference>
<dbReference type="RefSeq" id="WP_009534978.1">
    <property type="nucleotide sequence ID" value="NZ_KE148312.1"/>
</dbReference>